<comment type="similarity">
    <text evidence="1">Belongs to the ABC transporter superfamily.</text>
</comment>
<evidence type="ECO:0000313" key="7">
    <source>
        <dbReference type="EMBL" id="KUF11281.1"/>
    </source>
</evidence>
<evidence type="ECO:0000256" key="1">
    <source>
        <dbReference type="ARBA" id="ARBA00005417"/>
    </source>
</evidence>
<evidence type="ECO:0000256" key="4">
    <source>
        <dbReference type="ARBA" id="ARBA00022840"/>
    </source>
</evidence>
<dbReference type="GO" id="GO:0016887">
    <property type="term" value="F:ATP hydrolysis activity"/>
    <property type="evidence" value="ECO:0007669"/>
    <property type="project" value="InterPro"/>
</dbReference>
<dbReference type="SUPFAM" id="SSF52540">
    <property type="entry name" value="P-loop containing nucleoside triphosphate hydrolases"/>
    <property type="match status" value="1"/>
</dbReference>
<dbReference type="CDD" id="cd03224">
    <property type="entry name" value="ABC_TM1139_LivF_branched"/>
    <property type="match status" value="1"/>
</dbReference>
<dbReference type="GO" id="GO:0015658">
    <property type="term" value="F:branched-chain amino acid transmembrane transporter activity"/>
    <property type="evidence" value="ECO:0007669"/>
    <property type="project" value="TreeGrafter"/>
</dbReference>
<comment type="caution">
    <text evidence="7">The sequence shown here is derived from an EMBL/GenBank/DDBJ whole genome shotgun (WGS) entry which is preliminary data.</text>
</comment>
<dbReference type="AlphaFoldDB" id="A0A0W7WL71"/>
<evidence type="ECO:0000256" key="2">
    <source>
        <dbReference type="ARBA" id="ARBA00022448"/>
    </source>
</evidence>
<dbReference type="PROSITE" id="PS00211">
    <property type="entry name" value="ABC_TRANSPORTER_1"/>
    <property type="match status" value="1"/>
</dbReference>
<feature type="domain" description="ABC transporter" evidence="6">
    <location>
        <begin position="5"/>
        <end position="229"/>
    </location>
</feature>
<organism evidence="7 8">
    <name type="scientific">Pseudoponticoccus marisrubri</name>
    <dbReference type="NCBI Taxonomy" id="1685382"/>
    <lineage>
        <taxon>Bacteria</taxon>
        <taxon>Pseudomonadati</taxon>
        <taxon>Pseudomonadota</taxon>
        <taxon>Alphaproteobacteria</taxon>
        <taxon>Rhodobacterales</taxon>
        <taxon>Roseobacteraceae</taxon>
        <taxon>Pseudoponticoccus</taxon>
    </lineage>
</organism>
<protein>
    <submittedName>
        <fullName evidence="7">ABC transporter ATP-binding protein</fullName>
    </submittedName>
</protein>
<dbReference type="InterPro" id="IPR003439">
    <property type="entry name" value="ABC_transporter-like_ATP-bd"/>
</dbReference>
<dbReference type="STRING" id="1685382.AVJ23_09570"/>
<dbReference type="SMART" id="SM00382">
    <property type="entry name" value="AAA"/>
    <property type="match status" value="1"/>
</dbReference>
<dbReference type="InterPro" id="IPR017871">
    <property type="entry name" value="ABC_transporter-like_CS"/>
</dbReference>
<dbReference type="Pfam" id="PF00005">
    <property type="entry name" value="ABC_tran"/>
    <property type="match status" value="1"/>
</dbReference>
<dbReference type="InterPro" id="IPR052156">
    <property type="entry name" value="BCAA_Transport_ATP-bd_LivF"/>
</dbReference>
<reference evidence="7 8" key="1">
    <citation type="submission" date="2015-12" db="EMBL/GenBank/DDBJ databases">
        <authorList>
            <person name="Shamseldin A."/>
            <person name="Moawad H."/>
            <person name="Abd El-Rahim W.M."/>
            <person name="Sadowsky M.J."/>
        </authorList>
    </citation>
    <scope>NUCLEOTIDE SEQUENCE [LARGE SCALE GENOMIC DNA]</scope>
    <source>
        <strain evidence="7 8">SJ5A-1</strain>
    </source>
</reference>
<dbReference type="EMBL" id="LPXO01000004">
    <property type="protein sequence ID" value="KUF11281.1"/>
    <property type="molecule type" value="Genomic_DNA"/>
</dbReference>
<evidence type="ECO:0000259" key="6">
    <source>
        <dbReference type="PROSITE" id="PS50893"/>
    </source>
</evidence>
<name>A0A0W7WL71_9RHOB</name>
<keyword evidence="5" id="KW-0029">Amino-acid transport</keyword>
<gene>
    <name evidence="7" type="ORF">AVJ23_09570</name>
</gene>
<dbReference type="GO" id="GO:0015807">
    <property type="term" value="P:L-amino acid transport"/>
    <property type="evidence" value="ECO:0007669"/>
    <property type="project" value="TreeGrafter"/>
</dbReference>
<dbReference type="InterPro" id="IPR027417">
    <property type="entry name" value="P-loop_NTPase"/>
</dbReference>
<accession>A0A0W7WL71</accession>
<keyword evidence="8" id="KW-1185">Reference proteome</keyword>
<evidence type="ECO:0000256" key="5">
    <source>
        <dbReference type="ARBA" id="ARBA00022970"/>
    </source>
</evidence>
<dbReference type="PANTHER" id="PTHR43820">
    <property type="entry name" value="HIGH-AFFINITY BRANCHED-CHAIN AMINO ACID TRANSPORT ATP-BINDING PROTEIN LIVF"/>
    <property type="match status" value="1"/>
</dbReference>
<dbReference type="GO" id="GO:0005524">
    <property type="term" value="F:ATP binding"/>
    <property type="evidence" value="ECO:0007669"/>
    <property type="project" value="UniProtKB-KW"/>
</dbReference>
<sequence length="229" mass="24910">MTALLELRDLTARYGASQALFGVRLELSAGEVVALMGRNGMGKSTTVKCICRMLPAQGGLRFDGHDLHALPSHRVARLGIGLVPEGRRCFSDLSVSENLSAATRPGPWTEDSVGQLFPRLAERRGQVARSLSGGEQQMLAIGRALMTNPRLLILDEATEGLAPLVRQEIWDAIARLKRETGLAILIIDKSLKELRQVADRAVILERGRSVWTGPVEAITPELAQHHLGV</sequence>
<proteinExistence type="inferred from homology"/>
<dbReference type="OrthoDB" id="9806149at2"/>
<keyword evidence="4 7" id="KW-0067">ATP-binding</keyword>
<keyword evidence="3" id="KW-0547">Nucleotide-binding</keyword>
<dbReference type="PROSITE" id="PS50893">
    <property type="entry name" value="ABC_TRANSPORTER_2"/>
    <property type="match status" value="1"/>
</dbReference>
<dbReference type="Proteomes" id="UP000054396">
    <property type="component" value="Unassembled WGS sequence"/>
</dbReference>
<dbReference type="PANTHER" id="PTHR43820:SF2">
    <property type="entry name" value="ABC TRANSPORTER ATP-BINDING PROTEIN"/>
    <property type="match status" value="1"/>
</dbReference>
<dbReference type="RefSeq" id="WP_058861945.1">
    <property type="nucleotide sequence ID" value="NZ_LPXO01000004.1"/>
</dbReference>
<keyword evidence="2" id="KW-0813">Transport</keyword>
<evidence type="ECO:0000256" key="3">
    <source>
        <dbReference type="ARBA" id="ARBA00022741"/>
    </source>
</evidence>
<dbReference type="InterPro" id="IPR003593">
    <property type="entry name" value="AAA+_ATPase"/>
</dbReference>
<evidence type="ECO:0000313" key="8">
    <source>
        <dbReference type="Proteomes" id="UP000054396"/>
    </source>
</evidence>
<dbReference type="Gene3D" id="3.40.50.300">
    <property type="entry name" value="P-loop containing nucleotide triphosphate hydrolases"/>
    <property type="match status" value="1"/>
</dbReference>